<feature type="chain" id="PRO_5047210337" evidence="1">
    <location>
        <begin position="24"/>
        <end position="395"/>
    </location>
</feature>
<dbReference type="PANTHER" id="PTHR48098:SF1">
    <property type="entry name" value="DIACYLGLYCEROL ACYLTRANSFERASE_MYCOLYLTRANSFERASE AG85A"/>
    <property type="match status" value="1"/>
</dbReference>
<dbReference type="InterPro" id="IPR000801">
    <property type="entry name" value="Esterase-like"/>
</dbReference>
<accession>A0ABR9WCK5</accession>
<dbReference type="InterPro" id="IPR013783">
    <property type="entry name" value="Ig-like_fold"/>
</dbReference>
<keyword evidence="1" id="KW-0732">Signal</keyword>
<gene>
    <name evidence="2" type="ORF">IEE83_15095</name>
</gene>
<dbReference type="EMBL" id="JACYGY010000001">
    <property type="protein sequence ID" value="MBE9463214.1"/>
    <property type="molecule type" value="Genomic_DNA"/>
</dbReference>
<dbReference type="Gene3D" id="2.60.40.10">
    <property type="entry name" value="Immunoglobulins"/>
    <property type="match status" value="1"/>
</dbReference>
<name>A0ABR9WCK5_9BACT</name>
<dbReference type="RefSeq" id="WP_194121361.1">
    <property type="nucleotide sequence ID" value="NZ_JACYGY010000001.1"/>
</dbReference>
<dbReference type="Pfam" id="PF00756">
    <property type="entry name" value="Esterase"/>
    <property type="match status" value="1"/>
</dbReference>
<dbReference type="PANTHER" id="PTHR48098">
    <property type="entry name" value="ENTEROCHELIN ESTERASE-RELATED"/>
    <property type="match status" value="1"/>
</dbReference>
<dbReference type="CDD" id="cd11294">
    <property type="entry name" value="E_set_Esterase_like_N"/>
    <property type="match status" value="1"/>
</dbReference>
<feature type="signal peptide" evidence="1">
    <location>
        <begin position="1"/>
        <end position="23"/>
    </location>
</feature>
<protein>
    <submittedName>
        <fullName evidence="2">Esterase</fullName>
    </submittedName>
</protein>
<dbReference type="InterPro" id="IPR050583">
    <property type="entry name" value="Mycobacterial_A85_antigen"/>
</dbReference>
<evidence type="ECO:0000256" key="1">
    <source>
        <dbReference type="SAM" id="SignalP"/>
    </source>
</evidence>
<dbReference type="Gene3D" id="3.40.50.1820">
    <property type="entry name" value="alpha/beta hydrolase"/>
    <property type="match status" value="1"/>
</dbReference>
<evidence type="ECO:0000313" key="3">
    <source>
        <dbReference type="Proteomes" id="UP000634134"/>
    </source>
</evidence>
<evidence type="ECO:0000313" key="2">
    <source>
        <dbReference type="EMBL" id="MBE9463214.1"/>
    </source>
</evidence>
<sequence>MNLRKTFFLLSYTIFSITSVALAQQANVNLDWNPQKNTENLVPYGGNVVSPDVKDDHTITFRLKAPDAHEVKLTGGPILLALGVKDPVLFRKGEDGIWTLTVGPVKPNIYVYRLLLDGVAIVDPNNTITGASNQPGYSSVVVHGNGPAFYDAKNVAHGSVTRNIYHSDVLNGEREIFVYTPPGYNPKKKYPVLYLLGGSGELASGWMLDGRANFIADNLLAEGKIVPMIIAMPNNQVIHRNDPKHVEKTYDLFEKELRSQIVPFVDKNYSTITDRKGRAISGLSMGGRHTQVVGMNDLDLFSSFGILSAGDLETEKMNAKFFNDPKVKEKVDFLLIGHGSAEVDFVGKRSAATHEALDKHGIKHEYFIGGDGAHDWGTWRMLLNDKLLPNLWKKK</sequence>
<dbReference type="InterPro" id="IPR014756">
    <property type="entry name" value="Ig_E-set"/>
</dbReference>
<comment type="caution">
    <text evidence="2">The sequence shown here is derived from an EMBL/GenBank/DDBJ whole genome shotgun (WGS) entry which is preliminary data.</text>
</comment>
<dbReference type="Proteomes" id="UP000634134">
    <property type="component" value="Unassembled WGS sequence"/>
</dbReference>
<keyword evidence="3" id="KW-1185">Reference proteome</keyword>
<organism evidence="2 3">
    <name type="scientific">Dyadobacter subterraneus</name>
    <dbReference type="NCBI Taxonomy" id="2773304"/>
    <lineage>
        <taxon>Bacteria</taxon>
        <taxon>Pseudomonadati</taxon>
        <taxon>Bacteroidota</taxon>
        <taxon>Cytophagia</taxon>
        <taxon>Cytophagales</taxon>
        <taxon>Spirosomataceae</taxon>
        <taxon>Dyadobacter</taxon>
    </lineage>
</organism>
<dbReference type="SUPFAM" id="SSF53474">
    <property type="entry name" value="alpha/beta-Hydrolases"/>
    <property type="match status" value="1"/>
</dbReference>
<dbReference type="SUPFAM" id="SSF81296">
    <property type="entry name" value="E set domains"/>
    <property type="match status" value="1"/>
</dbReference>
<proteinExistence type="predicted"/>
<dbReference type="InterPro" id="IPR029058">
    <property type="entry name" value="AB_hydrolase_fold"/>
</dbReference>
<reference evidence="3" key="1">
    <citation type="submission" date="2023-07" db="EMBL/GenBank/DDBJ databases">
        <title>Dyadobacter sp. nov 'subterranea' isolated from contaminted grondwater.</title>
        <authorList>
            <person name="Szabo I."/>
            <person name="Al-Omari J."/>
            <person name="Szerdahelyi S.G."/>
            <person name="Rado J."/>
        </authorList>
    </citation>
    <scope>NUCLEOTIDE SEQUENCE [LARGE SCALE GENOMIC DNA]</scope>
    <source>
        <strain evidence="3">UP-52</strain>
    </source>
</reference>